<sequence precursor="true">MRPFAVLTTLVTWLASASAQSTPPAPYVQPETLLTLSDAPAQQQSGALIYENAPDTAIHTERTTQGETARCERFRVPHDPVDGNPEFLAVLYASETLAVTSSVSTQMTRTCVIVNPRAQASTTKLSGVYMQNFRDLKGSLRGEQAPETAGTCTLQRAR</sequence>
<dbReference type="EMBL" id="CP002454">
    <property type="protein sequence ID" value="ADV67037.1"/>
    <property type="molecule type" value="Genomic_DNA"/>
</dbReference>
<protein>
    <submittedName>
        <fullName evidence="2">Uncharacterized protein</fullName>
    </submittedName>
</protein>
<dbReference type="KEGG" id="dmr:Deima_1387"/>
<dbReference type="RefSeq" id="WP_013556542.1">
    <property type="nucleotide sequence ID" value="NC_014958.1"/>
</dbReference>
<evidence type="ECO:0000313" key="3">
    <source>
        <dbReference type="Proteomes" id="UP000008635"/>
    </source>
</evidence>
<reference evidence="2 3" key="1">
    <citation type="journal article" date="2011" name="Stand. Genomic Sci.">
        <title>Complete genome sequence of Deinococcus maricopensis type strain (LB-34).</title>
        <authorList>
            <person name="Pukall R."/>
            <person name="Zeytun A."/>
            <person name="Lucas S."/>
            <person name="Lapidus A."/>
            <person name="Hammon N."/>
            <person name="Deshpande S."/>
            <person name="Nolan M."/>
            <person name="Cheng J.F."/>
            <person name="Pitluck S."/>
            <person name="Liolios K."/>
            <person name="Pagani I."/>
            <person name="Mikhailova N."/>
            <person name="Ivanova N."/>
            <person name="Mavromatis K."/>
            <person name="Pati A."/>
            <person name="Tapia R."/>
            <person name="Han C."/>
            <person name="Goodwin L."/>
            <person name="Chen A."/>
            <person name="Palaniappan K."/>
            <person name="Land M."/>
            <person name="Hauser L."/>
            <person name="Chang Y.J."/>
            <person name="Jeffries C.D."/>
            <person name="Brambilla E.M."/>
            <person name="Rohde M."/>
            <person name="Goker M."/>
            <person name="Detter J.C."/>
            <person name="Woyke T."/>
            <person name="Bristow J."/>
            <person name="Eisen J.A."/>
            <person name="Markowitz V."/>
            <person name="Hugenholtz P."/>
            <person name="Kyrpides N.C."/>
            <person name="Klenk H.P."/>
        </authorList>
    </citation>
    <scope>NUCLEOTIDE SEQUENCE [LARGE SCALE GENOMIC DNA]</scope>
    <source>
        <strain evidence="3">DSM 21211 / LMG 22137 / NRRL B-23946 / LB-34</strain>
    </source>
</reference>
<dbReference type="HOGENOM" id="CLU_1666528_0_0_0"/>
<dbReference type="AlphaFoldDB" id="E8U7J8"/>
<accession>E8U7J8</accession>
<dbReference type="Proteomes" id="UP000008635">
    <property type="component" value="Chromosome"/>
</dbReference>
<feature type="chain" id="PRO_5003228442" evidence="1">
    <location>
        <begin position="20"/>
        <end position="158"/>
    </location>
</feature>
<feature type="signal peptide" evidence="1">
    <location>
        <begin position="1"/>
        <end position="19"/>
    </location>
</feature>
<gene>
    <name evidence="2" type="ordered locus">Deima_1387</name>
</gene>
<reference evidence="3" key="2">
    <citation type="submission" date="2011-01" db="EMBL/GenBank/DDBJ databases">
        <title>The complete genome of Deinococcus maricopensis DSM 21211.</title>
        <authorList>
            <consortium name="US DOE Joint Genome Institute (JGI-PGF)"/>
            <person name="Lucas S."/>
            <person name="Copeland A."/>
            <person name="Lapidus A."/>
            <person name="Goodwin L."/>
            <person name="Pitluck S."/>
            <person name="Kyrpides N."/>
            <person name="Mavromatis K."/>
            <person name="Pagani I."/>
            <person name="Ivanova N."/>
            <person name="Ovchinnikova G."/>
            <person name="Zeytun A."/>
            <person name="Detter J.C."/>
            <person name="Han C."/>
            <person name="Land M."/>
            <person name="Hauser L."/>
            <person name="Markowitz V."/>
            <person name="Cheng J.-F."/>
            <person name="Hugenholtz P."/>
            <person name="Woyke T."/>
            <person name="Wu D."/>
            <person name="Pukall R."/>
            <person name="Gehrich-Schroeter G."/>
            <person name="Brambilla E."/>
            <person name="Klenk H.-P."/>
            <person name="Eisen J.A."/>
        </authorList>
    </citation>
    <scope>NUCLEOTIDE SEQUENCE [LARGE SCALE GENOMIC DNA]</scope>
    <source>
        <strain evidence="3">DSM 21211 / LMG 22137 / NRRL B-23946 / LB-34</strain>
    </source>
</reference>
<keyword evidence="3" id="KW-1185">Reference proteome</keyword>
<evidence type="ECO:0000256" key="1">
    <source>
        <dbReference type="SAM" id="SignalP"/>
    </source>
</evidence>
<keyword evidence="1" id="KW-0732">Signal</keyword>
<name>E8U7J8_DEIML</name>
<organism evidence="2 3">
    <name type="scientific">Deinococcus maricopensis (strain DSM 21211 / LMG 22137 / NRRL B-23946 / LB-34)</name>
    <dbReference type="NCBI Taxonomy" id="709986"/>
    <lineage>
        <taxon>Bacteria</taxon>
        <taxon>Thermotogati</taxon>
        <taxon>Deinococcota</taxon>
        <taxon>Deinococci</taxon>
        <taxon>Deinococcales</taxon>
        <taxon>Deinococcaceae</taxon>
        <taxon>Deinococcus</taxon>
    </lineage>
</organism>
<evidence type="ECO:0000313" key="2">
    <source>
        <dbReference type="EMBL" id="ADV67037.1"/>
    </source>
</evidence>
<proteinExistence type="predicted"/>